<dbReference type="GO" id="GO:0006284">
    <property type="term" value="P:base-excision repair"/>
    <property type="evidence" value="ECO:0007669"/>
    <property type="project" value="TreeGrafter"/>
</dbReference>
<dbReference type="InterPro" id="IPR036237">
    <property type="entry name" value="Xyl_isomerase-like_sf"/>
</dbReference>
<evidence type="ECO:0000259" key="10">
    <source>
        <dbReference type="Pfam" id="PF01261"/>
    </source>
</evidence>
<keyword evidence="7" id="KW-0862">Zinc</keyword>
<dbReference type="HOGENOM" id="CLU_025885_2_0_1"/>
<evidence type="ECO:0000256" key="8">
    <source>
        <dbReference type="ARBA" id="ARBA00023204"/>
    </source>
</evidence>
<dbReference type="FunFam" id="3.20.20.150:FF:000001">
    <property type="entry name" value="Probable endonuclease 4"/>
    <property type="match status" value="1"/>
</dbReference>
<dbReference type="PANTHER" id="PTHR21445">
    <property type="entry name" value="ENDONUCLEASE IV ENDODEOXYRIBONUCLEASE IV"/>
    <property type="match status" value="1"/>
</dbReference>
<organism evidence="11 12">
    <name type="scientific">Laccaria amethystina LaAM-08-1</name>
    <dbReference type="NCBI Taxonomy" id="1095629"/>
    <lineage>
        <taxon>Eukaryota</taxon>
        <taxon>Fungi</taxon>
        <taxon>Dikarya</taxon>
        <taxon>Basidiomycota</taxon>
        <taxon>Agaricomycotina</taxon>
        <taxon>Agaricomycetes</taxon>
        <taxon>Agaricomycetidae</taxon>
        <taxon>Agaricales</taxon>
        <taxon>Agaricineae</taxon>
        <taxon>Hydnangiaceae</taxon>
        <taxon>Laccaria</taxon>
    </lineage>
</organism>
<dbReference type="Proteomes" id="UP000054477">
    <property type="component" value="Unassembled WGS sequence"/>
</dbReference>
<feature type="compositionally biased region" description="Basic residues" evidence="9">
    <location>
        <begin position="434"/>
        <end position="455"/>
    </location>
</feature>
<keyword evidence="5" id="KW-0227">DNA damage</keyword>
<dbReference type="NCBIfam" id="NF002199">
    <property type="entry name" value="PRK01060.1-4"/>
    <property type="match status" value="1"/>
</dbReference>
<comment type="cofactor">
    <cofactor evidence="1">
        <name>Zn(2+)</name>
        <dbReference type="ChEBI" id="CHEBI:29105"/>
    </cofactor>
</comment>
<dbReference type="GO" id="GO:0003677">
    <property type="term" value="F:DNA binding"/>
    <property type="evidence" value="ECO:0007669"/>
    <property type="project" value="InterPro"/>
</dbReference>
<keyword evidence="6" id="KW-0378">Hydrolase</keyword>
<comment type="similarity">
    <text evidence="2">Belongs to the AP endonuclease 2 family.</text>
</comment>
<dbReference type="PROSITE" id="PS00729">
    <property type="entry name" value="AP_NUCLEASE_F2_1"/>
    <property type="match status" value="1"/>
</dbReference>
<evidence type="ECO:0000256" key="7">
    <source>
        <dbReference type="ARBA" id="ARBA00022833"/>
    </source>
</evidence>
<dbReference type="InterPro" id="IPR018246">
    <property type="entry name" value="AP_endonuc_F2_Zn_BS"/>
</dbReference>
<dbReference type="OrthoDB" id="7663182at2759"/>
<name>A0A0C9WVL7_9AGAR</name>
<dbReference type="GO" id="GO:0003906">
    <property type="term" value="F:DNA-(apurinic or apyrimidinic site) endonuclease activity"/>
    <property type="evidence" value="ECO:0007669"/>
    <property type="project" value="TreeGrafter"/>
</dbReference>
<dbReference type="Gene3D" id="3.20.20.150">
    <property type="entry name" value="Divalent-metal-dependent TIM barrel enzymes"/>
    <property type="match status" value="2"/>
</dbReference>
<dbReference type="PROSITE" id="PS00731">
    <property type="entry name" value="AP_NUCLEASE_F2_3"/>
    <property type="match status" value="1"/>
</dbReference>
<evidence type="ECO:0000256" key="1">
    <source>
        <dbReference type="ARBA" id="ARBA00001947"/>
    </source>
</evidence>
<reference evidence="12" key="2">
    <citation type="submission" date="2015-01" db="EMBL/GenBank/DDBJ databases">
        <title>Evolutionary Origins and Diversification of the Mycorrhizal Mutualists.</title>
        <authorList>
            <consortium name="DOE Joint Genome Institute"/>
            <consortium name="Mycorrhizal Genomics Consortium"/>
            <person name="Kohler A."/>
            <person name="Kuo A."/>
            <person name="Nagy L.G."/>
            <person name="Floudas D."/>
            <person name="Copeland A."/>
            <person name="Barry K.W."/>
            <person name="Cichocki N."/>
            <person name="Veneault-Fourrey C."/>
            <person name="LaButti K."/>
            <person name="Lindquist E.A."/>
            <person name="Lipzen A."/>
            <person name="Lundell T."/>
            <person name="Morin E."/>
            <person name="Murat C."/>
            <person name="Riley R."/>
            <person name="Ohm R."/>
            <person name="Sun H."/>
            <person name="Tunlid A."/>
            <person name="Henrissat B."/>
            <person name="Grigoriev I.V."/>
            <person name="Hibbett D.S."/>
            <person name="Martin F."/>
        </authorList>
    </citation>
    <scope>NUCLEOTIDE SEQUENCE [LARGE SCALE GENOMIC DNA]</scope>
    <source>
        <strain evidence="12">LaAM-08-1</strain>
    </source>
</reference>
<evidence type="ECO:0000256" key="5">
    <source>
        <dbReference type="ARBA" id="ARBA00022763"/>
    </source>
</evidence>
<dbReference type="PROSITE" id="PS00730">
    <property type="entry name" value="AP_NUCLEASE_F2_2"/>
    <property type="match status" value="1"/>
</dbReference>
<dbReference type="SUPFAM" id="SSF51658">
    <property type="entry name" value="Xylose isomerase-like"/>
    <property type="match status" value="1"/>
</dbReference>
<keyword evidence="12" id="KW-1185">Reference proteome</keyword>
<accession>A0A0C9WVL7</accession>
<dbReference type="Pfam" id="PF01261">
    <property type="entry name" value="AP_endonuc_2"/>
    <property type="match status" value="1"/>
</dbReference>
<evidence type="ECO:0000313" key="12">
    <source>
        <dbReference type="Proteomes" id="UP000054477"/>
    </source>
</evidence>
<feature type="region of interest" description="Disordered" evidence="9">
    <location>
        <begin position="427"/>
        <end position="469"/>
    </location>
</feature>
<dbReference type="PANTHER" id="PTHR21445:SF0">
    <property type="entry name" value="APURINIC-APYRIMIDINIC ENDONUCLEASE"/>
    <property type="match status" value="1"/>
</dbReference>
<evidence type="ECO:0000313" key="11">
    <source>
        <dbReference type="EMBL" id="KIJ92808.1"/>
    </source>
</evidence>
<keyword evidence="4" id="KW-0479">Metal-binding</keyword>
<feature type="region of interest" description="Disordered" evidence="9">
    <location>
        <begin position="1"/>
        <end position="52"/>
    </location>
</feature>
<dbReference type="CDD" id="cd00019">
    <property type="entry name" value="AP2Ec"/>
    <property type="match status" value="1"/>
</dbReference>
<dbReference type="GO" id="GO:0005739">
    <property type="term" value="C:mitochondrion"/>
    <property type="evidence" value="ECO:0007669"/>
    <property type="project" value="TreeGrafter"/>
</dbReference>
<feature type="region of interest" description="Disordered" evidence="9">
    <location>
        <begin position="386"/>
        <end position="411"/>
    </location>
</feature>
<dbReference type="STRING" id="1095629.A0A0C9WVL7"/>
<dbReference type="InterPro" id="IPR001719">
    <property type="entry name" value="AP_endonuc_2"/>
</dbReference>
<keyword evidence="8" id="KW-0234">DNA repair</keyword>
<evidence type="ECO:0000256" key="4">
    <source>
        <dbReference type="ARBA" id="ARBA00022723"/>
    </source>
</evidence>
<feature type="compositionally biased region" description="Basic and acidic residues" evidence="9">
    <location>
        <begin position="12"/>
        <end position="43"/>
    </location>
</feature>
<feature type="domain" description="Xylose isomerase-like TIM barrel" evidence="10">
    <location>
        <begin position="86"/>
        <end position="382"/>
    </location>
</feature>
<dbReference type="GO" id="GO:0005634">
    <property type="term" value="C:nucleus"/>
    <property type="evidence" value="ECO:0007669"/>
    <property type="project" value="TreeGrafter"/>
</dbReference>
<protein>
    <recommendedName>
        <fullName evidence="3">Apurinic-apyrimidinic endonuclease 1</fullName>
    </recommendedName>
</protein>
<dbReference type="GO" id="GO:0008270">
    <property type="term" value="F:zinc ion binding"/>
    <property type="evidence" value="ECO:0007669"/>
    <property type="project" value="InterPro"/>
</dbReference>
<dbReference type="GO" id="GO:0008081">
    <property type="term" value="F:phosphoric diester hydrolase activity"/>
    <property type="evidence" value="ECO:0007669"/>
    <property type="project" value="TreeGrafter"/>
</dbReference>
<feature type="compositionally biased region" description="Acidic residues" evidence="9">
    <location>
        <begin position="459"/>
        <end position="469"/>
    </location>
</feature>
<dbReference type="InterPro" id="IPR013022">
    <property type="entry name" value="Xyl_isomerase-like_TIM-brl"/>
</dbReference>
<proteinExistence type="inferred from homology"/>
<evidence type="ECO:0000256" key="3">
    <source>
        <dbReference type="ARBA" id="ARBA00021759"/>
    </source>
</evidence>
<gene>
    <name evidence="11" type="ORF">K443DRAFT_13322</name>
</gene>
<evidence type="ECO:0000256" key="9">
    <source>
        <dbReference type="SAM" id="MobiDB-lite"/>
    </source>
</evidence>
<evidence type="ECO:0000256" key="2">
    <source>
        <dbReference type="ARBA" id="ARBA00005340"/>
    </source>
</evidence>
<dbReference type="SMART" id="SM00518">
    <property type="entry name" value="AP2Ec"/>
    <property type="match status" value="1"/>
</dbReference>
<sequence length="469" mass="51086">MVTTRRASALATDDKISEPPLKKARLDKNDSKAVPEDVPEKPKVKAKRKTKAQLSDPNTFLARVESPWKVGAHVSAVGGVENTIVNARAIGANAFALFLKSQRKWTSPALSEESIATFKERMKEYGYSPGVVLPHGSYLINLGNPDADKRKKSYDCFLDDLKRCEQLGLTLYNFHPGSTVGACSTDESLSLIAECINQAHKETTFVTIVLENMAGAGNIIGGDFAHLAGIIERIEDKTRVGVCLDTCHSFAAGYDIRTKEGWESTLTKFDNQVGLSYLRGMHLNDSKTEFNSKRDRHENIGLVRYKSGNQLSGLPIRTSLPTSTHSPITEVLILPPSGHIGILAFQHILNDPRVQNIPLILETPSFEQPAEVWGKEIEVLMKLSGSSGNLGDGGPSTKLEEGGSAADEDASRRALEAVIRASVKLAEGESGAGKLKKAVKAKEKKVKGEGRKRKKGVDSEEDEEECDHN</sequence>
<dbReference type="AlphaFoldDB" id="A0A0C9WVL7"/>
<dbReference type="PROSITE" id="PS51432">
    <property type="entry name" value="AP_NUCLEASE_F2_4"/>
    <property type="match status" value="1"/>
</dbReference>
<evidence type="ECO:0000256" key="6">
    <source>
        <dbReference type="ARBA" id="ARBA00022801"/>
    </source>
</evidence>
<dbReference type="EMBL" id="KN838883">
    <property type="protein sequence ID" value="KIJ92808.1"/>
    <property type="molecule type" value="Genomic_DNA"/>
</dbReference>
<dbReference type="NCBIfam" id="TIGR00587">
    <property type="entry name" value="nfo"/>
    <property type="match status" value="1"/>
</dbReference>
<dbReference type="HAMAP" id="MF_00152">
    <property type="entry name" value="Nfo"/>
    <property type="match status" value="1"/>
</dbReference>
<reference evidence="11 12" key="1">
    <citation type="submission" date="2014-04" db="EMBL/GenBank/DDBJ databases">
        <authorList>
            <consortium name="DOE Joint Genome Institute"/>
            <person name="Kuo A."/>
            <person name="Kohler A."/>
            <person name="Nagy L.G."/>
            <person name="Floudas D."/>
            <person name="Copeland A."/>
            <person name="Barry K.W."/>
            <person name="Cichocki N."/>
            <person name="Veneault-Fourrey C."/>
            <person name="LaButti K."/>
            <person name="Lindquist E.A."/>
            <person name="Lipzen A."/>
            <person name="Lundell T."/>
            <person name="Morin E."/>
            <person name="Murat C."/>
            <person name="Sun H."/>
            <person name="Tunlid A."/>
            <person name="Henrissat B."/>
            <person name="Grigoriev I.V."/>
            <person name="Hibbett D.S."/>
            <person name="Martin F."/>
            <person name="Nordberg H.P."/>
            <person name="Cantor M.N."/>
            <person name="Hua S.X."/>
        </authorList>
    </citation>
    <scope>NUCLEOTIDE SEQUENCE [LARGE SCALE GENOMIC DNA]</scope>
    <source>
        <strain evidence="11 12">LaAM-08-1</strain>
    </source>
</reference>